<dbReference type="Pfam" id="PF07690">
    <property type="entry name" value="MFS_1"/>
    <property type="match status" value="1"/>
</dbReference>
<feature type="transmembrane region" description="Helical" evidence="8">
    <location>
        <begin position="20"/>
        <end position="44"/>
    </location>
</feature>
<dbReference type="EMBL" id="JAUSZI010000002">
    <property type="protein sequence ID" value="MDQ1029820.1"/>
    <property type="molecule type" value="Genomic_DNA"/>
</dbReference>
<organism evidence="10 11">
    <name type="scientific">Streptomyces umbrinus</name>
    <dbReference type="NCBI Taxonomy" id="67370"/>
    <lineage>
        <taxon>Bacteria</taxon>
        <taxon>Bacillati</taxon>
        <taxon>Actinomycetota</taxon>
        <taxon>Actinomycetes</taxon>
        <taxon>Kitasatosporales</taxon>
        <taxon>Streptomycetaceae</taxon>
        <taxon>Streptomyces</taxon>
        <taxon>Streptomyces phaeochromogenes group</taxon>
    </lineage>
</organism>
<evidence type="ECO:0000313" key="11">
    <source>
        <dbReference type="Proteomes" id="UP001230328"/>
    </source>
</evidence>
<dbReference type="InterPro" id="IPR036259">
    <property type="entry name" value="MFS_trans_sf"/>
</dbReference>
<dbReference type="Gene3D" id="1.20.1720.10">
    <property type="entry name" value="Multidrug resistance protein D"/>
    <property type="match status" value="1"/>
</dbReference>
<evidence type="ECO:0000256" key="5">
    <source>
        <dbReference type="ARBA" id="ARBA00022989"/>
    </source>
</evidence>
<sequence length="524" mass="54397">MTTPAVPATRIPEAVHRRRWAILGVLMLSLLIVVLDNSILNVAIKTISTPAPTGLGATQSELEWAINAYTLVFAGLLFSAGLLGDRLGRKKVLLGGLFVFGVGSALAASSGTPVELISFRAVMGLGAAFVMPATLAVLMNVFERDEQPKAIGIWAGGVGLAIAIGPITGGVLLDHFWWGSVFLINVPIVILALGLMIWLVPDSRDPKPGRIDPVGVVLSVIGLVLLVYGIIKGGQLADFTDPTVLATIGAGLAVLVGFVVFEKRSSHPSIDVTYFKDKVFSAAISAIALVFFALMGVTFFAVFYTQSVRGYSPLQTGLLMLPLAVAQLVFAPRARLVVDRFGNKATTTGGMLLIAAMLAAFAGLEADTPIWILEVIFFLMGTGMAHIMTPTSVVIMQALPREKAGSASALSNTFRQVGGALGIAVLGSVLSAAYRSGIEDKLPAAARHSAGESIEATLGFAAKLGPKGDALVGPANEAFLHAMHVTALCGAGVALVGAVVVGLFLPGRTPAPADKEAELVSADN</sequence>
<feature type="transmembrane region" description="Helical" evidence="8">
    <location>
        <begin position="151"/>
        <end position="171"/>
    </location>
</feature>
<reference evidence="10 11" key="1">
    <citation type="submission" date="2023-07" db="EMBL/GenBank/DDBJ databases">
        <title>Comparative genomics of wheat-associated soil bacteria to identify genetic determinants of phenazine resistance.</title>
        <authorList>
            <person name="Mouncey N."/>
        </authorList>
    </citation>
    <scope>NUCLEOTIDE SEQUENCE [LARGE SCALE GENOMIC DNA]</scope>
    <source>
        <strain evidence="10 11">V2I4</strain>
    </source>
</reference>
<feature type="transmembrane region" description="Helical" evidence="8">
    <location>
        <begin position="316"/>
        <end position="333"/>
    </location>
</feature>
<keyword evidence="3" id="KW-1003">Cell membrane</keyword>
<feature type="transmembrane region" description="Helical" evidence="8">
    <location>
        <begin position="417"/>
        <end position="434"/>
    </location>
</feature>
<evidence type="ECO:0000256" key="1">
    <source>
        <dbReference type="ARBA" id="ARBA00004651"/>
    </source>
</evidence>
<comment type="caution">
    <text evidence="10">The sequence shown here is derived from an EMBL/GenBank/DDBJ whole genome shotgun (WGS) entry which is preliminary data.</text>
</comment>
<feature type="transmembrane region" description="Helical" evidence="8">
    <location>
        <begin position="282"/>
        <end position="304"/>
    </location>
</feature>
<dbReference type="RefSeq" id="WP_307525185.1">
    <property type="nucleotide sequence ID" value="NZ_JAUSZI010000002.1"/>
</dbReference>
<keyword evidence="7" id="KW-0046">Antibiotic resistance</keyword>
<feature type="transmembrane region" description="Helical" evidence="8">
    <location>
        <begin position="370"/>
        <end position="396"/>
    </location>
</feature>
<evidence type="ECO:0000259" key="9">
    <source>
        <dbReference type="PROSITE" id="PS50850"/>
    </source>
</evidence>
<dbReference type="NCBIfam" id="TIGR00711">
    <property type="entry name" value="efflux_EmrB"/>
    <property type="match status" value="1"/>
</dbReference>
<name>A0ABU0T1Z2_9ACTN</name>
<evidence type="ECO:0000256" key="4">
    <source>
        <dbReference type="ARBA" id="ARBA00022692"/>
    </source>
</evidence>
<feature type="transmembrane region" description="Helical" evidence="8">
    <location>
        <begin position="243"/>
        <end position="261"/>
    </location>
</feature>
<gene>
    <name evidence="10" type="ORF">QF035_007402</name>
</gene>
<feature type="transmembrane region" description="Helical" evidence="8">
    <location>
        <begin position="211"/>
        <end position="231"/>
    </location>
</feature>
<dbReference type="PRINTS" id="PR01036">
    <property type="entry name" value="TCRTETB"/>
</dbReference>
<feature type="transmembrane region" description="Helical" evidence="8">
    <location>
        <begin position="177"/>
        <end position="199"/>
    </location>
</feature>
<feature type="transmembrane region" description="Helical" evidence="8">
    <location>
        <begin position="345"/>
        <end position="364"/>
    </location>
</feature>
<evidence type="ECO:0000256" key="7">
    <source>
        <dbReference type="ARBA" id="ARBA00023251"/>
    </source>
</evidence>
<keyword evidence="6 8" id="KW-0472">Membrane</keyword>
<keyword evidence="2" id="KW-0813">Transport</keyword>
<dbReference type="Gene3D" id="1.20.1250.20">
    <property type="entry name" value="MFS general substrate transporter like domains"/>
    <property type="match status" value="1"/>
</dbReference>
<dbReference type="Proteomes" id="UP001230328">
    <property type="component" value="Unassembled WGS sequence"/>
</dbReference>
<feature type="transmembrane region" description="Helical" evidence="8">
    <location>
        <begin position="92"/>
        <end position="111"/>
    </location>
</feature>
<keyword evidence="11" id="KW-1185">Reference proteome</keyword>
<dbReference type="InterPro" id="IPR004638">
    <property type="entry name" value="EmrB-like"/>
</dbReference>
<dbReference type="InterPro" id="IPR020846">
    <property type="entry name" value="MFS_dom"/>
</dbReference>
<evidence type="ECO:0000313" key="10">
    <source>
        <dbReference type="EMBL" id="MDQ1029820.1"/>
    </source>
</evidence>
<keyword evidence="4 8" id="KW-0812">Transmembrane</keyword>
<evidence type="ECO:0000256" key="8">
    <source>
        <dbReference type="SAM" id="Phobius"/>
    </source>
</evidence>
<dbReference type="SUPFAM" id="SSF103473">
    <property type="entry name" value="MFS general substrate transporter"/>
    <property type="match status" value="1"/>
</dbReference>
<dbReference type="PANTHER" id="PTHR42718:SF42">
    <property type="entry name" value="EXPORT PROTEIN"/>
    <property type="match status" value="1"/>
</dbReference>
<evidence type="ECO:0000256" key="6">
    <source>
        <dbReference type="ARBA" id="ARBA00023136"/>
    </source>
</evidence>
<feature type="transmembrane region" description="Helical" evidence="8">
    <location>
        <begin position="64"/>
        <end position="83"/>
    </location>
</feature>
<evidence type="ECO:0000256" key="3">
    <source>
        <dbReference type="ARBA" id="ARBA00022475"/>
    </source>
</evidence>
<dbReference type="PANTHER" id="PTHR42718">
    <property type="entry name" value="MAJOR FACILITATOR SUPERFAMILY MULTIDRUG TRANSPORTER MFSC"/>
    <property type="match status" value="1"/>
</dbReference>
<comment type="subcellular location">
    <subcellularLocation>
        <location evidence="1">Cell membrane</location>
        <topology evidence="1">Multi-pass membrane protein</topology>
    </subcellularLocation>
</comment>
<dbReference type="PROSITE" id="PS50850">
    <property type="entry name" value="MFS"/>
    <property type="match status" value="1"/>
</dbReference>
<dbReference type="CDD" id="cd17321">
    <property type="entry name" value="MFS_MMR_MDR_like"/>
    <property type="match status" value="1"/>
</dbReference>
<protein>
    <submittedName>
        <fullName evidence="10">EmrB/QacA subfamily drug resistance transporter</fullName>
    </submittedName>
</protein>
<evidence type="ECO:0000256" key="2">
    <source>
        <dbReference type="ARBA" id="ARBA00022448"/>
    </source>
</evidence>
<accession>A0ABU0T1Z2</accession>
<keyword evidence="5 8" id="KW-1133">Transmembrane helix</keyword>
<feature type="transmembrane region" description="Helical" evidence="8">
    <location>
        <begin position="482"/>
        <end position="505"/>
    </location>
</feature>
<feature type="transmembrane region" description="Helical" evidence="8">
    <location>
        <begin position="117"/>
        <end position="139"/>
    </location>
</feature>
<feature type="domain" description="Major facilitator superfamily (MFS) profile" evidence="9">
    <location>
        <begin position="22"/>
        <end position="509"/>
    </location>
</feature>
<proteinExistence type="predicted"/>
<dbReference type="InterPro" id="IPR011701">
    <property type="entry name" value="MFS"/>
</dbReference>